<dbReference type="Proteomes" id="UP001062846">
    <property type="component" value="Chromosome 2"/>
</dbReference>
<evidence type="ECO:0000313" key="2">
    <source>
        <dbReference type="Proteomes" id="UP001062846"/>
    </source>
</evidence>
<evidence type="ECO:0000313" key="1">
    <source>
        <dbReference type="EMBL" id="KAI8567656.1"/>
    </source>
</evidence>
<organism evidence="1 2">
    <name type="scientific">Rhododendron molle</name>
    <name type="common">Chinese azalea</name>
    <name type="synonym">Azalea mollis</name>
    <dbReference type="NCBI Taxonomy" id="49168"/>
    <lineage>
        <taxon>Eukaryota</taxon>
        <taxon>Viridiplantae</taxon>
        <taxon>Streptophyta</taxon>
        <taxon>Embryophyta</taxon>
        <taxon>Tracheophyta</taxon>
        <taxon>Spermatophyta</taxon>
        <taxon>Magnoliopsida</taxon>
        <taxon>eudicotyledons</taxon>
        <taxon>Gunneridae</taxon>
        <taxon>Pentapetalae</taxon>
        <taxon>asterids</taxon>
        <taxon>Ericales</taxon>
        <taxon>Ericaceae</taxon>
        <taxon>Ericoideae</taxon>
        <taxon>Rhodoreae</taxon>
        <taxon>Rhododendron</taxon>
    </lineage>
</organism>
<reference evidence="1" key="1">
    <citation type="submission" date="2022-02" db="EMBL/GenBank/DDBJ databases">
        <title>Plant Genome Project.</title>
        <authorList>
            <person name="Zhang R.-G."/>
        </authorList>
    </citation>
    <scope>NUCLEOTIDE SEQUENCE</scope>
    <source>
        <strain evidence="1">AT1</strain>
    </source>
</reference>
<protein>
    <submittedName>
        <fullName evidence="1">Uncharacterized protein</fullName>
    </submittedName>
</protein>
<proteinExistence type="predicted"/>
<dbReference type="EMBL" id="CM046389">
    <property type="protein sequence ID" value="KAI8567656.1"/>
    <property type="molecule type" value="Genomic_DNA"/>
</dbReference>
<comment type="caution">
    <text evidence="1">The sequence shown here is derived from an EMBL/GenBank/DDBJ whole genome shotgun (WGS) entry which is preliminary data.</text>
</comment>
<name>A0ACC0PPY7_RHOML</name>
<accession>A0ACC0PPY7</accession>
<keyword evidence="2" id="KW-1185">Reference proteome</keyword>
<sequence>MGEKGEERGVFSINGENREERGVISHCATQTTKWGLERKRFLCFPTPFSHDGSPKREKESDSSPSPFFSLEITRFKGVVKGVW</sequence>
<gene>
    <name evidence="1" type="ORF">RHMOL_Rhmol02G0138700</name>
</gene>